<keyword evidence="2" id="KW-1003">Cell membrane</keyword>
<dbReference type="OrthoDB" id="8939957at2759"/>
<evidence type="ECO:0000256" key="4">
    <source>
        <dbReference type="ARBA" id="ARBA00022859"/>
    </source>
</evidence>
<evidence type="ECO:0000256" key="9">
    <source>
        <dbReference type="SAM" id="Phobius"/>
    </source>
</evidence>
<accession>A0A9D3PI26</accession>
<dbReference type="GO" id="GO:0002376">
    <property type="term" value="P:immune system process"/>
    <property type="evidence" value="ECO:0007669"/>
    <property type="project" value="UniProtKB-KW"/>
</dbReference>
<dbReference type="InterPro" id="IPR003599">
    <property type="entry name" value="Ig_sub"/>
</dbReference>
<name>A0A9D3PI26_MEGAT</name>
<dbReference type="PANTHER" id="PTHR19433:SF111">
    <property type="entry name" value="T CELL RECEPTOR ALPHA VARIABLE 4"/>
    <property type="match status" value="1"/>
</dbReference>
<evidence type="ECO:0000256" key="2">
    <source>
        <dbReference type="ARBA" id="ARBA00022475"/>
    </source>
</evidence>
<feature type="transmembrane region" description="Helical" evidence="9">
    <location>
        <begin position="165"/>
        <end position="188"/>
    </location>
</feature>
<dbReference type="EMBL" id="JAFDVH010000020">
    <property type="protein sequence ID" value="KAG7458532.1"/>
    <property type="molecule type" value="Genomic_DNA"/>
</dbReference>
<dbReference type="Gene3D" id="2.60.40.10">
    <property type="entry name" value="Immunoglobulins"/>
    <property type="match status" value="1"/>
</dbReference>
<gene>
    <name evidence="11" type="ORF">MATL_G00221390</name>
</gene>
<dbReference type="InterPro" id="IPR007110">
    <property type="entry name" value="Ig-like_dom"/>
</dbReference>
<dbReference type="InterPro" id="IPR013783">
    <property type="entry name" value="Ig-like_fold"/>
</dbReference>
<dbReference type="InterPro" id="IPR052051">
    <property type="entry name" value="TCR_complex_component"/>
</dbReference>
<keyword evidence="4" id="KW-0391">Immunity</keyword>
<evidence type="ECO:0000256" key="5">
    <source>
        <dbReference type="ARBA" id="ARBA00023136"/>
    </source>
</evidence>
<dbReference type="SMART" id="SM00409">
    <property type="entry name" value="IG"/>
    <property type="match status" value="1"/>
</dbReference>
<dbReference type="PROSITE" id="PS50835">
    <property type="entry name" value="IG_LIKE"/>
    <property type="match status" value="1"/>
</dbReference>
<evidence type="ECO:0000313" key="12">
    <source>
        <dbReference type="Proteomes" id="UP001046870"/>
    </source>
</evidence>
<reference evidence="11" key="1">
    <citation type="submission" date="2021-01" db="EMBL/GenBank/DDBJ databases">
        <authorList>
            <person name="Zahm M."/>
            <person name="Roques C."/>
            <person name="Cabau C."/>
            <person name="Klopp C."/>
            <person name="Donnadieu C."/>
            <person name="Jouanno E."/>
            <person name="Lampietro C."/>
            <person name="Louis A."/>
            <person name="Herpin A."/>
            <person name="Echchiki A."/>
            <person name="Berthelot C."/>
            <person name="Parey E."/>
            <person name="Roest-Crollius H."/>
            <person name="Braasch I."/>
            <person name="Postlethwait J."/>
            <person name="Bobe J."/>
            <person name="Montfort J."/>
            <person name="Bouchez O."/>
            <person name="Begum T."/>
            <person name="Mejri S."/>
            <person name="Adams A."/>
            <person name="Chen W.-J."/>
            <person name="Guiguen Y."/>
        </authorList>
    </citation>
    <scope>NUCLEOTIDE SEQUENCE</scope>
    <source>
        <strain evidence="11">YG-15Mar2019-1</strain>
        <tissue evidence="11">Brain</tissue>
    </source>
</reference>
<dbReference type="GO" id="GO:0005886">
    <property type="term" value="C:plasma membrane"/>
    <property type="evidence" value="ECO:0007669"/>
    <property type="project" value="UniProtKB-SubCell"/>
</dbReference>
<keyword evidence="3" id="KW-0732">Signal</keyword>
<keyword evidence="6" id="KW-1015">Disulfide bond</keyword>
<feature type="region of interest" description="Disordered" evidence="8">
    <location>
        <begin position="127"/>
        <end position="151"/>
    </location>
</feature>
<comment type="caution">
    <text evidence="11">The sequence shown here is derived from an EMBL/GenBank/DDBJ whole genome shotgun (WGS) entry which is preliminary data.</text>
</comment>
<dbReference type="GO" id="GO:0009617">
    <property type="term" value="P:response to bacterium"/>
    <property type="evidence" value="ECO:0007669"/>
    <property type="project" value="TreeGrafter"/>
</dbReference>
<proteinExistence type="predicted"/>
<comment type="subcellular location">
    <subcellularLocation>
        <location evidence="1">Cell membrane</location>
    </subcellularLocation>
</comment>
<dbReference type="AlphaFoldDB" id="A0A9D3PI26"/>
<evidence type="ECO:0000256" key="3">
    <source>
        <dbReference type="ARBA" id="ARBA00022729"/>
    </source>
</evidence>
<keyword evidence="9" id="KW-0812">Transmembrane</keyword>
<protein>
    <recommendedName>
        <fullName evidence="10">Ig-like domain-containing protein</fullName>
    </recommendedName>
</protein>
<dbReference type="InterPro" id="IPR013106">
    <property type="entry name" value="Ig_V-set"/>
</dbReference>
<dbReference type="SMART" id="SM00406">
    <property type="entry name" value="IGv"/>
    <property type="match status" value="1"/>
</dbReference>
<keyword evidence="12" id="KW-1185">Reference proteome</keyword>
<evidence type="ECO:0000256" key="8">
    <source>
        <dbReference type="SAM" id="MobiDB-lite"/>
    </source>
</evidence>
<feature type="domain" description="Ig-like" evidence="10">
    <location>
        <begin position="4"/>
        <end position="106"/>
    </location>
</feature>
<evidence type="ECO:0000259" key="10">
    <source>
        <dbReference type="PROSITE" id="PS50835"/>
    </source>
</evidence>
<sequence length="196" mass="21572">MRFPYIISIFVCSFVKQSLEVTDWRKVRLGGSVTLGCTVSYHVEITWMRHQPDQVPVIVLVAKVESDGNLFMTKQENARFTGVLENRSVSLKIENVTSTDLTLYYCAGKEGRILQFGKATRLHDFGPVTTPTPEDYGNSGKGEVQQPFSPSAPALTGLSSAPPVYSMYAGVLACGQLAMICAVVTVHLKSRRQHTV</sequence>
<keyword evidence="9" id="KW-1133">Transmembrane helix</keyword>
<dbReference type="Proteomes" id="UP001046870">
    <property type="component" value="Chromosome 20"/>
</dbReference>
<keyword evidence="7" id="KW-0325">Glycoprotein</keyword>
<dbReference type="SUPFAM" id="SSF48726">
    <property type="entry name" value="Immunoglobulin"/>
    <property type="match status" value="1"/>
</dbReference>
<evidence type="ECO:0000313" key="11">
    <source>
        <dbReference type="EMBL" id="KAG7458532.1"/>
    </source>
</evidence>
<dbReference type="Pfam" id="PF07686">
    <property type="entry name" value="V-set"/>
    <property type="match status" value="1"/>
</dbReference>
<evidence type="ECO:0000256" key="1">
    <source>
        <dbReference type="ARBA" id="ARBA00004236"/>
    </source>
</evidence>
<organism evidence="11 12">
    <name type="scientific">Megalops atlanticus</name>
    <name type="common">Tarpon</name>
    <name type="synonym">Clupea gigantea</name>
    <dbReference type="NCBI Taxonomy" id="7932"/>
    <lineage>
        <taxon>Eukaryota</taxon>
        <taxon>Metazoa</taxon>
        <taxon>Chordata</taxon>
        <taxon>Craniata</taxon>
        <taxon>Vertebrata</taxon>
        <taxon>Euteleostomi</taxon>
        <taxon>Actinopterygii</taxon>
        <taxon>Neopterygii</taxon>
        <taxon>Teleostei</taxon>
        <taxon>Elopiformes</taxon>
        <taxon>Megalopidae</taxon>
        <taxon>Megalops</taxon>
    </lineage>
</organism>
<dbReference type="InterPro" id="IPR036179">
    <property type="entry name" value="Ig-like_dom_sf"/>
</dbReference>
<evidence type="ECO:0000256" key="7">
    <source>
        <dbReference type="ARBA" id="ARBA00023180"/>
    </source>
</evidence>
<keyword evidence="5 9" id="KW-0472">Membrane</keyword>
<evidence type="ECO:0000256" key="6">
    <source>
        <dbReference type="ARBA" id="ARBA00023157"/>
    </source>
</evidence>
<dbReference type="PANTHER" id="PTHR19433">
    <property type="entry name" value="T-CELL RECEPTOR ALPHA CHAIN V REGION-RELATED"/>
    <property type="match status" value="1"/>
</dbReference>